<proteinExistence type="predicted"/>
<dbReference type="PANTHER" id="PTHR47412:SF1">
    <property type="entry name" value="FI01434P-RELATED"/>
    <property type="match status" value="1"/>
</dbReference>
<name>A0A9P0B1U0_BRAAE</name>
<dbReference type="OrthoDB" id="9974378at2759"/>
<dbReference type="PANTHER" id="PTHR47412">
    <property type="entry name" value="FI01434P-RELATED"/>
    <property type="match status" value="1"/>
</dbReference>
<dbReference type="Proteomes" id="UP001154078">
    <property type="component" value="Chromosome 3"/>
</dbReference>
<dbReference type="AlphaFoldDB" id="A0A9P0B1U0"/>
<organism evidence="1 2">
    <name type="scientific">Brassicogethes aeneus</name>
    <name type="common">Rape pollen beetle</name>
    <name type="synonym">Meligethes aeneus</name>
    <dbReference type="NCBI Taxonomy" id="1431903"/>
    <lineage>
        <taxon>Eukaryota</taxon>
        <taxon>Metazoa</taxon>
        <taxon>Ecdysozoa</taxon>
        <taxon>Arthropoda</taxon>
        <taxon>Hexapoda</taxon>
        <taxon>Insecta</taxon>
        <taxon>Pterygota</taxon>
        <taxon>Neoptera</taxon>
        <taxon>Endopterygota</taxon>
        <taxon>Coleoptera</taxon>
        <taxon>Polyphaga</taxon>
        <taxon>Cucujiformia</taxon>
        <taxon>Nitidulidae</taxon>
        <taxon>Meligethinae</taxon>
        <taxon>Brassicogethes</taxon>
    </lineage>
</organism>
<protein>
    <submittedName>
        <fullName evidence="1">Uncharacterized protein</fullName>
    </submittedName>
</protein>
<accession>A0A9P0B1U0</accession>
<evidence type="ECO:0000313" key="2">
    <source>
        <dbReference type="Proteomes" id="UP001154078"/>
    </source>
</evidence>
<sequence length="355" mass="41203">MSSSVASKPGGWVADKYVYHCDSITLSCPGDYRYMDNLALLALTWKGPISVALYAPGYDFLTTVKSIAYLRICKYKEIREFVTFHLFFEENHIFKAEEPLLSLYEDVYDCALGAPYENMKTEDMYKHKNNLLYPINVARNIARDAAQTHFVFPSDIELYPTPNFIEKFLTFVNKNPKLFDKNEKNVFVLPVFEMKEGYEIPTTKTVLQTMIKNKTAFLFHKNICTSCHKVIDGDGWLKEPETQGVNVFSVGKRQGKQSMWEPFYVCTHKEPLFDERLTWEGQGNKMSLAYSLCLLDYNFVVLDNAFLMHKPGVKLKKLQNTMYKNVTKEAAKLLKYHVNKELREMYGNNPKCKIY</sequence>
<dbReference type="Pfam" id="PF13896">
    <property type="entry name" value="Glyco_transf_49"/>
    <property type="match status" value="1"/>
</dbReference>
<dbReference type="EMBL" id="OV121134">
    <property type="protein sequence ID" value="CAH0553655.1"/>
    <property type="molecule type" value="Genomic_DNA"/>
</dbReference>
<gene>
    <name evidence="1" type="ORF">MELIAE_LOCUS5588</name>
</gene>
<reference evidence="1" key="1">
    <citation type="submission" date="2021-12" db="EMBL/GenBank/DDBJ databases">
        <authorList>
            <person name="King R."/>
        </authorList>
    </citation>
    <scope>NUCLEOTIDE SEQUENCE</scope>
</reference>
<keyword evidence="2" id="KW-1185">Reference proteome</keyword>
<evidence type="ECO:0000313" key="1">
    <source>
        <dbReference type="EMBL" id="CAH0553655.1"/>
    </source>
</evidence>